<dbReference type="AlphaFoldDB" id="A0A1I0L3Z0"/>
<keyword evidence="4" id="KW-1185">Reference proteome</keyword>
<protein>
    <submittedName>
        <fullName evidence="3">Uncharacterized protein</fullName>
    </submittedName>
</protein>
<keyword evidence="2" id="KW-0472">Membrane</keyword>
<reference evidence="3 4" key="1">
    <citation type="submission" date="2016-10" db="EMBL/GenBank/DDBJ databases">
        <authorList>
            <person name="de Groot N.N."/>
        </authorList>
    </citation>
    <scope>NUCLEOTIDE SEQUENCE [LARGE SCALE GENOMIC DNA]</scope>
    <source>
        <strain evidence="3 4">CGMCC 4.5598</strain>
    </source>
</reference>
<sequence length="171" mass="18207">MAVRRRPSGVHLVMALMSLFLLYLSVPNIAPVLRAATADGAAGWFTPVRLACVRHPGHEQCTWMGGFQADSGAAPRADVALYGSDRASNRAGERTRAVDVGRRYQVYGPGGSREWIAIGLMLLAGVGLLAYAIVGHVRPKTRAARPPAHDREPDLGEGPDLDEGVARGRSG</sequence>
<dbReference type="RefSeq" id="WP_091088485.1">
    <property type="nucleotide sequence ID" value="NZ_FOHX01000012.1"/>
</dbReference>
<evidence type="ECO:0000256" key="1">
    <source>
        <dbReference type="SAM" id="MobiDB-lite"/>
    </source>
</evidence>
<gene>
    <name evidence="3" type="ORF">SAMN05421811_11221</name>
</gene>
<keyword evidence="2" id="KW-0812">Transmembrane</keyword>
<feature type="transmembrane region" description="Helical" evidence="2">
    <location>
        <begin position="115"/>
        <end position="134"/>
    </location>
</feature>
<proteinExistence type="predicted"/>
<dbReference type="EMBL" id="FOHX01000012">
    <property type="protein sequence ID" value="SEU34248.1"/>
    <property type="molecule type" value="Genomic_DNA"/>
</dbReference>
<accession>A0A1I0L3Z0</accession>
<name>A0A1I0L3Z0_9ACTN</name>
<evidence type="ECO:0000313" key="3">
    <source>
        <dbReference type="EMBL" id="SEU34248.1"/>
    </source>
</evidence>
<evidence type="ECO:0000256" key="2">
    <source>
        <dbReference type="SAM" id="Phobius"/>
    </source>
</evidence>
<feature type="region of interest" description="Disordered" evidence="1">
    <location>
        <begin position="140"/>
        <end position="171"/>
    </location>
</feature>
<evidence type="ECO:0000313" key="4">
    <source>
        <dbReference type="Proteomes" id="UP000199361"/>
    </source>
</evidence>
<dbReference type="OrthoDB" id="3482942at2"/>
<organism evidence="3 4">
    <name type="scientific">Nonomuraea wenchangensis</name>
    <dbReference type="NCBI Taxonomy" id="568860"/>
    <lineage>
        <taxon>Bacteria</taxon>
        <taxon>Bacillati</taxon>
        <taxon>Actinomycetota</taxon>
        <taxon>Actinomycetes</taxon>
        <taxon>Streptosporangiales</taxon>
        <taxon>Streptosporangiaceae</taxon>
        <taxon>Nonomuraea</taxon>
    </lineage>
</organism>
<dbReference type="Proteomes" id="UP000199361">
    <property type="component" value="Unassembled WGS sequence"/>
</dbReference>
<keyword evidence="2" id="KW-1133">Transmembrane helix</keyword>